<keyword evidence="1" id="KW-1133">Transmembrane helix</keyword>
<proteinExistence type="predicted"/>
<dbReference type="HOGENOM" id="CLU_2705557_0_0_1"/>
<gene>
    <name evidence="2" type="ORF">PAXRUDRAFT_826524</name>
</gene>
<feature type="transmembrane region" description="Helical" evidence="1">
    <location>
        <begin position="53"/>
        <end position="72"/>
    </location>
</feature>
<dbReference type="EMBL" id="KN825013">
    <property type="protein sequence ID" value="KIK95924.1"/>
    <property type="molecule type" value="Genomic_DNA"/>
</dbReference>
<evidence type="ECO:0000313" key="3">
    <source>
        <dbReference type="Proteomes" id="UP000054538"/>
    </source>
</evidence>
<evidence type="ECO:0000256" key="1">
    <source>
        <dbReference type="SAM" id="Phobius"/>
    </source>
</evidence>
<keyword evidence="1" id="KW-0472">Membrane</keyword>
<sequence length="73" mass="8013">MDGNVVLRALCPSITVHIVFVSILDTSSLSRDRLGPLSMSTIWQARIVTTRSMLSPLCIILIYIPCLVEIGVL</sequence>
<organism evidence="2 3">
    <name type="scientific">Paxillus rubicundulus Ve08.2h10</name>
    <dbReference type="NCBI Taxonomy" id="930991"/>
    <lineage>
        <taxon>Eukaryota</taxon>
        <taxon>Fungi</taxon>
        <taxon>Dikarya</taxon>
        <taxon>Basidiomycota</taxon>
        <taxon>Agaricomycotina</taxon>
        <taxon>Agaricomycetes</taxon>
        <taxon>Agaricomycetidae</taxon>
        <taxon>Boletales</taxon>
        <taxon>Paxilineae</taxon>
        <taxon>Paxillaceae</taxon>
        <taxon>Paxillus</taxon>
    </lineage>
</organism>
<name>A0A0D0E486_9AGAM</name>
<dbReference type="InParanoid" id="A0A0D0E486"/>
<reference evidence="2 3" key="1">
    <citation type="submission" date="2014-04" db="EMBL/GenBank/DDBJ databases">
        <authorList>
            <consortium name="DOE Joint Genome Institute"/>
            <person name="Kuo A."/>
            <person name="Kohler A."/>
            <person name="Jargeat P."/>
            <person name="Nagy L.G."/>
            <person name="Floudas D."/>
            <person name="Copeland A."/>
            <person name="Barry K.W."/>
            <person name="Cichocki N."/>
            <person name="Veneault-Fourrey C."/>
            <person name="LaButti K."/>
            <person name="Lindquist E.A."/>
            <person name="Lipzen A."/>
            <person name="Lundell T."/>
            <person name="Morin E."/>
            <person name="Murat C."/>
            <person name="Sun H."/>
            <person name="Tunlid A."/>
            <person name="Henrissat B."/>
            <person name="Grigoriev I.V."/>
            <person name="Hibbett D.S."/>
            <person name="Martin F."/>
            <person name="Nordberg H.P."/>
            <person name="Cantor M.N."/>
            <person name="Hua S.X."/>
        </authorList>
    </citation>
    <scope>NUCLEOTIDE SEQUENCE [LARGE SCALE GENOMIC DNA]</scope>
    <source>
        <strain evidence="2 3">Ve08.2h10</strain>
    </source>
</reference>
<dbReference type="Proteomes" id="UP000054538">
    <property type="component" value="Unassembled WGS sequence"/>
</dbReference>
<feature type="transmembrane region" description="Helical" evidence="1">
    <location>
        <begin position="6"/>
        <end position="24"/>
    </location>
</feature>
<dbReference type="AlphaFoldDB" id="A0A0D0E486"/>
<evidence type="ECO:0000313" key="2">
    <source>
        <dbReference type="EMBL" id="KIK95924.1"/>
    </source>
</evidence>
<keyword evidence="3" id="KW-1185">Reference proteome</keyword>
<keyword evidence="1" id="KW-0812">Transmembrane</keyword>
<reference evidence="3" key="2">
    <citation type="submission" date="2015-01" db="EMBL/GenBank/DDBJ databases">
        <title>Evolutionary Origins and Diversification of the Mycorrhizal Mutualists.</title>
        <authorList>
            <consortium name="DOE Joint Genome Institute"/>
            <consortium name="Mycorrhizal Genomics Consortium"/>
            <person name="Kohler A."/>
            <person name="Kuo A."/>
            <person name="Nagy L.G."/>
            <person name="Floudas D."/>
            <person name="Copeland A."/>
            <person name="Barry K.W."/>
            <person name="Cichocki N."/>
            <person name="Veneault-Fourrey C."/>
            <person name="LaButti K."/>
            <person name="Lindquist E.A."/>
            <person name="Lipzen A."/>
            <person name="Lundell T."/>
            <person name="Morin E."/>
            <person name="Murat C."/>
            <person name="Riley R."/>
            <person name="Ohm R."/>
            <person name="Sun H."/>
            <person name="Tunlid A."/>
            <person name="Henrissat B."/>
            <person name="Grigoriev I.V."/>
            <person name="Hibbett D.S."/>
            <person name="Martin F."/>
        </authorList>
    </citation>
    <scope>NUCLEOTIDE SEQUENCE [LARGE SCALE GENOMIC DNA]</scope>
    <source>
        <strain evidence="3">Ve08.2h10</strain>
    </source>
</reference>
<accession>A0A0D0E486</accession>
<protein>
    <submittedName>
        <fullName evidence="2">Unplaced genomic scaffold scaffold_191, whole genome shotgun sequence</fullName>
    </submittedName>
</protein>